<dbReference type="InterPro" id="IPR051010">
    <property type="entry name" value="BCAA_transport"/>
</dbReference>
<evidence type="ECO:0000256" key="3">
    <source>
        <dbReference type="ARBA" id="ARBA00022970"/>
    </source>
</evidence>
<evidence type="ECO:0000313" key="6">
    <source>
        <dbReference type="Proteomes" id="UP000199647"/>
    </source>
</evidence>
<gene>
    <name evidence="5" type="ORF">SAMN05216548_105187</name>
</gene>
<keyword evidence="2" id="KW-0732">Signal</keyword>
<dbReference type="PANTHER" id="PTHR30483:SF6">
    <property type="entry name" value="PERIPLASMIC BINDING PROTEIN OF ABC TRANSPORTER FOR NATURAL AMINO ACIDS"/>
    <property type="match status" value="1"/>
</dbReference>
<sequence length="389" mass="39355">MTLAAALLLAACTQSRPTPPPVAALPTTVAPTASAGADVARETLGSGDVHVAMLLPKRGSGNAAATGTAFRNAADLAMRDFPNSGIQLTIYDDGGTALGASAAMDAALADHSGIVLGPVFGASVPTVAAKARTAGVPVVAFSSDASVAGQGVYLLSFLPSEDIRRIVTYAASQGKKSFAALLPSSAYGSVVEAALRQTAGNVGARVIAIDHYSPDGSDLQAKAQAMAAQASQYDALLIPDSGDFAPRIASVLANAGVRPGQVQLLGSGQWDDPRVLSNAALAGAWYPAPTKQGFETFASKYQAAFGSQPPRNATLAYDGTVLAAGLVRRFGPDHFDSTTLTNPNGFVGVDGVFRFVNGGTTERALAIYQVTGTGSQVVSPAARGFGGNS</sequence>
<dbReference type="STRING" id="1855383.SAMN05216548_105187"/>
<name>A0A1H9GYB8_9HYPH</name>
<feature type="domain" description="Leucine-binding protein" evidence="4">
    <location>
        <begin position="49"/>
        <end position="372"/>
    </location>
</feature>
<dbReference type="GO" id="GO:0006865">
    <property type="term" value="P:amino acid transport"/>
    <property type="evidence" value="ECO:0007669"/>
    <property type="project" value="UniProtKB-KW"/>
</dbReference>
<keyword evidence="6" id="KW-1185">Reference proteome</keyword>
<keyword evidence="3" id="KW-0813">Transport</keyword>
<evidence type="ECO:0000259" key="4">
    <source>
        <dbReference type="Pfam" id="PF13458"/>
    </source>
</evidence>
<dbReference type="Proteomes" id="UP000199647">
    <property type="component" value="Unassembled WGS sequence"/>
</dbReference>
<dbReference type="PANTHER" id="PTHR30483">
    <property type="entry name" value="LEUCINE-SPECIFIC-BINDING PROTEIN"/>
    <property type="match status" value="1"/>
</dbReference>
<dbReference type="InterPro" id="IPR028082">
    <property type="entry name" value="Peripla_BP_I"/>
</dbReference>
<accession>A0A1H9GYB8</accession>
<evidence type="ECO:0000256" key="1">
    <source>
        <dbReference type="ARBA" id="ARBA00010062"/>
    </source>
</evidence>
<dbReference type="AlphaFoldDB" id="A0A1H9GYB8"/>
<dbReference type="Gene3D" id="3.40.50.2300">
    <property type="match status" value="2"/>
</dbReference>
<reference evidence="5 6" key="1">
    <citation type="submission" date="2016-10" db="EMBL/GenBank/DDBJ databases">
        <authorList>
            <person name="de Groot N.N."/>
        </authorList>
    </citation>
    <scope>NUCLEOTIDE SEQUENCE [LARGE SCALE GENOMIC DNA]</scope>
    <source>
        <strain evidence="5 6">A52C2</strain>
    </source>
</reference>
<protein>
    <submittedName>
        <fullName evidence="5">Amino acid/amide ABC transporter substrate-binding protein, HAAT family</fullName>
    </submittedName>
</protein>
<dbReference type="CDD" id="cd06339">
    <property type="entry name" value="PBP1_YraM_LppC_lipoprotein-like"/>
    <property type="match status" value="1"/>
</dbReference>
<dbReference type="InterPro" id="IPR028081">
    <property type="entry name" value="Leu-bd"/>
</dbReference>
<dbReference type="Pfam" id="PF13458">
    <property type="entry name" value="Peripla_BP_6"/>
    <property type="match status" value="1"/>
</dbReference>
<dbReference type="EMBL" id="FOFG01000005">
    <property type="protein sequence ID" value="SEQ55061.1"/>
    <property type="molecule type" value="Genomic_DNA"/>
</dbReference>
<proteinExistence type="inferred from homology"/>
<comment type="similarity">
    <text evidence="1">Belongs to the leucine-binding protein family.</text>
</comment>
<dbReference type="SUPFAM" id="SSF53822">
    <property type="entry name" value="Periplasmic binding protein-like I"/>
    <property type="match status" value="1"/>
</dbReference>
<evidence type="ECO:0000313" key="5">
    <source>
        <dbReference type="EMBL" id="SEQ55061.1"/>
    </source>
</evidence>
<keyword evidence="3" id="KW-0029">Amino-acid transport</keyword>
<organism evidence="5 6">
    <name type="scientific">Faunimonas pinastri</name>
    <dbReference type="NCBI Taxonomy" id="1855383"/>
    <lineage>
        <taxon>Bacteria</taxon>
        <taxon>Pseudomonadati</taxon>
        <taxon>Pseudomonadota</taxon>
        <taxon>Alphaproteobacteria</taxon>
        <taxon>Hyphomicrobiales</taxon>
        <taxon>Afifellaceae</taxon>
        <taxon>Faunimonas</taxon>
    </lineage>
</organism>
<evidence type="ECO:0000256" key="2">
    <source>
        <dbReference type="ARBA" id="ARBA00022729"/>
    </source>
</evidence>